<evidence type="ECO:0000256" key="11">
    <source>
        <dbReference type="ARBA" id="ARBA00023125"/>
    </source>
</evidence>
<dbReference type="Pfam" id="PF08278">
    <property type="entry name" value="DnaG_DnaB_bind"/>
    <property type="match status" value="1"/>
</dbReference>
<accession>A0A3B1B513</accession>
<organism evidence="14">
    <name type="scientific">hydrothermal vent metagenome</name>
    <dbReference type="NCBI Taxonomy" id="652676"/>
    <lineage>
        <taxon>unclassified sequences</taxon>
        <taxon>metagenomes</taxon>
        <taxon>ecological metagenomes</taxon>
    </lineage>
</organism>
<dbReference type="GO" id="GO:1990077">
    <property type="term" value="C:primosome complex"/>
    <property type="evidence" value="ECO:0007669"/>
    <property type="project" value="UniProtKB-KW"/>
</dbReference>
<comment type="cofactor">
    <cofactor evidence="1">
        <name>Zn(2+)</name>
        <dbReference type="ChEBI" id="CHEBI:29105"/>
    </cofactor>
</comment>
<evidence type="ECO:0000256" key="4">
    <source>
        <dbReference type="ARBA" id="ARBA00022679"/>
    </source>
</evidence>
<dbReference type="InterPro" id="IPR036977">
    <property type="entry name" value="DNA_primase_Znf_CHC2"/>
</dbReference>
<evidence type="ECO:0000313" key="14">
    <source>
        <dbReference type="EMBL" id="VAX00167.1"/>
    </source>
</evidence>
<dbReference type="InterPro" id="IPR013173">
    <property type="entry name" value="DNA_primase_DnaG_DnaB-bd_dom"/>
</dbReference>
<keyword evidence="6" id="KW-0235">DNA replication</keyword>
<gene>
    <name evidence="14" type="ORF">MNBD_GAMMA20-1579</name>
</gene>
<dbReference type="GO" id="GO:0006269">
    <property type="term" value="P:DNA replication, synthesis of primer"/>
    <property type="evidence" value="ECO:0007669"/>
    <property type="project" value="UniProtKB-KW"/>
</dbReference>
<keyword evidence="5 14" id="KW-0548">Nucleotidyltransferase</keyword>
<dbReference type="NCBIfam" id="TIGR01391">
    <property type="entry name" value="dnaG"/>
    <property type="match status" value="1"/>
</dbReference>
<dbReference type="Pfam" id="PF13155">
    <property type="entry name" value="Toprim_2"/>
    <property type="match status" value="1"/>
</dbReference>
<evidence type="ECO:0000256" key="1">
    <source>
        <dbReference type="ARBA" id="ARBA00001947"/>
    </source>
</evidence>
<dbReference type="EMBL" id="UOFU01000195">
    <property type="protein sequence ID" value="VAX00167.1"/>
    <property type="molecule type" value="Genomic_DNA"/>
</dbReference>
<dbReference type="FunFam" id="3.40.1360.10:FF:000002">
    <property type="entry name" value="DNA primase"/>
    <property type="match status" value="1"/>
</dbReference>
<evidence type="ECO:0000259" key="13">
    <source>
        <dbReference type="PROSITE" id="PS50880"/>
    </source>
</evidence>
<dbReference type="SUPFAM" id="SSF117023">
    <property type="entry name" value="DNA primase DnaG, C-terminal domain"/>
    <property type="match status" value="1"/>
</dbReference>
<dbReference type="PANTHER" id="PTHR30313:SF2">
    <property type="entry name" value="DNA PRIMASE"/>
    <property type="match status" value="1"/>
</dbReference>
<dbReference type="Pfam" id="PF08275">
    <property type="entry name" value="DNAG_N"/>
    <property type="match status" value="1"/>
</dbReference>
<evidence type="ECO:0000256" key="12">
    <source>
        <dbReference type="ARBA" id="ARBA00023163"/>
    </source>
</evidence>
<dbReference type="InterPro" id="IPR050219">
    <property type="entry name" value="DnaG_primase"/>
</dbReference>
<keyword evidence="2" id="KW-0240">DNA-directed RNA polymerase</keyword>
<evidence type="ECO:0000256" key="8">
    <source>
        <dbReference type="ARBA" id="ARBA00022771"/>
    </source>
</evidence>
<dbReference type="InterPro" id="IPR002694">
    <property type="entry name" value="Znf_CHC2"/>
</dbReference>
<keyword evidence="8" id="KW-0863">Zinc-finger</keyword>
<sequence>MAGYIPPHFIDELLTRVDIVDVIDGRVALRKAGREYAACCPFHNEKTPSFTVSREKQFYHCFGCGVHGSAIGFLMEYEHMDFAEAVEELAGAIGLEVPYEAGSSAPSADRGNQDLYEVLGRVADYYCQQLRQHPQAQRAQDYLKGRGLSGEIAAEFELGFAPPGWDNLTAALDVKAECLLTAGMLIRKDSGGHYDRFRERIMFPIRDRRGRVIGFGGRVMGGEDNTPGDANVAEARKAGATGPKYLNSPETPVFHKGSELYGLYQARKAVRKLERLLVVEGYMDVVSLAQFGVRNVVATLGTATTTEHLQRLFRVVPQVVFCFDGDRAGREAAWRALENALSVLSEGRQIRFMFLPDGEDPDSLVRKEGQAGFEQRLENASPFSRYFFEALSGRVDLGSIDGRAQLVELARPLLKKLPQGVLRHMMATQLAEVARLDAAALADLTGVPRPEARLKRPAPAAGTSPVRRAIRLLLQRPQLVEGLMELDTLRGLELPGVPLLQAMIDLLRTSPHLSCGAILEHWRGQDEGRHLARLAQLPVDVPDDGLAVEFSDVMAHIASLYDEQALDRLLAKSRLGDLSDEEKYQLKQSLATRGGSSA</sequence>
<dbReference type="PANTHER" id="PTHR30313">
    <property type="entry name" value="DNA PRIMASE"/>
    <property type="match status" value="1"/>
</dbReference>
<dbReference type="SUPFAM" id="SSF56731">
    <property type="entry name" value="DNA primase core"/>
    <property type="match status" value="1"/>
</dbReference>
<keyword evidence="10" id="KW-0460">Magnesium</keyword>
<feature type="domain" description="Toprim" evidence="13">
    <location>
        <begin position="274"/>
        <end position="356"/>
    </location>
</feature>
<dbReference type="Gene3D" id="3.40.1360.10">
    <property type="match status" value="1"/>
</dbReference>
<evidence type="ECO:0000256" key="5">
    <source>
        <dbReference type="ARBA" id="ARBA00022695"/>
    </source>
</evidence>
<dbReference type="Gene3D" id="3.90.980.10">
    <property type="entry name" value="DNA primase, catalytic core, N-terminal domain"/>
    <property type="match status" value="1"/>
</dbReference>
<evidence type="ECO:0000256" key="2">
    <source>
        <dbReference type="ARBA" id="ARBA00022478"/>
    </source>
</evidence>
<proteinExistence type="inferred from homology"/>
<dbReference type="InterPro" id="IPR006171">
    <property type="entry name" value="TOPRIM_dom"/>
</dbReference>
<dbReference type="FunFam" id="3.90.980.10:FF:000001">
    <property type="entry name" value="DNA primase"/>
    <property type="match status" value="1"/>
</dbReference>
<evidence type="ECO:0000256" key="9">
    <source>
        <dbReference type="ARBA" id="ARBA00022833"/>
    </source>
</evidence>
<dbReference type="SMART" id="SM00493">
    <property type="entry name" value="TOPRIM"/>
    <property type="match status" value="1"/>
</dbReference>
<keyword evidence="9" id="KW-0862">Zinc</keyword>
<dbReference type="GO" id="GO:0005737">
    <property type="term" value="C:cytoplasm"/>
    <property type="evidence" value="ECO:0007669"/>
    <property type="project" value="TreeGrafter"/>
</dbReference>
<dbReference type="PROSITE" id="PS50880">
    <property type="entry name" value="TOPRIM"/>
    <property type="match status" value="1"/>
</dbReference>
<dbReference type="CDD" id="cd03364">
    <property type="entry name" value="TOPRIM_DnaG_primases"/>
    <property type="match status" value="1"/>
</dbReference>
<evidence type="ECO:0000256" key="7">
    <source>
        <dbReference type="ARBA" id="ARBA00022723"/>
    </source>
</evidence>
<dbReference type="InterPro" id="IPR016136">
    <property type="entry name" value="DNA_helicase_N/primase_C"/>
</dbReference>
<dbReference type="GO" id="GO:0003677">
    <property type="term" value="F:DNA binding"/>
    <property type="evidence" value="ECO:0007669"/>
    <property type="project" value="UniProtKB-KW"/>
</dbReference>
<dbReference type="GO" id="GO:0000428">
    <property type="term" value="C:DNA-directed RNA polymerase complex"/>
    <property type="evidence" value="ECO:0007669"/>
    <property type="project" value="UniProtKB-KW"/>
</dbReference>
<dbReference type="InterPro" id="IPR013264">
    <property type="entry name" value="DNAG_N"/>
</dbReference>
<dbReference type="Pfam" id="PF01807">
    <property type="entry name" value="Zn_ribbon_DnaG"/>
    <property type="match status" value="1"/>
</dbReference>
<protein>
    <submittedName>
        <fullName evidence="14">DNA primase</fullName>
        <ecNumber evidence="14">2.7.7.-</ecNumber>
    </submittedName>
</protein>
<dbReference type="HAMAP" id="MF_00974">
    <property type="entry name" value="DNA_primase_DnaG"/>
    <property type="match status" value="1"/>
</dbReference>
<keyword evidence="3" id="KW-0639">Primosome</keyword>
<keyword evidence="12" id="KW-0804">Transcription</keyword>
<evidence type="ECO:0000256" key="3">
    <source>
        <dbReference type="ARBA" id="ARBA00022515"/>
    </source>
</evidence>
<dbReference type="Gene3D" id="3.90.580.10">
    <property type="entry name" value="Zinc finger, CHC2-type domain"/>
    <property type="match status" value="1"/>
</dbReference>
<dbReference type="SUPFAM" id="SSF57783">
    <property type="entry name" value="Zinc beta-ribbon"/>
    <property type="match status" value="1"/>
</dbReference>
<dbReference type="InterPro" id="IPR006295">
    <property type="entry name" value="DNA_primase_DnaG"/>
</dbReference>
<evidence type="ECO:0000256" key="6">
    <source>
        <dbReference type="ARBA" id="ARBA00022705"/>
    </source>
</evidence>
<reference evidence="14" key="1">
    <citation type="submission" date="2018-06" db="EMBL/GenBank/DDBJ databases">
        <authorList>
            <person name="Zhirakovskaya E."/>
        </authorList>
    </citation>
    <scope>NUCLEOTIDE SEQUENCE</scope>
</reference>
<dbReference type="GO" id="GO:0008270">
    <property type="term" value="F:zinc ion binding"/>
    <property type="evidence" value="ECO:0007669"/>
    <property type="project" value="UniProtKB-KW"/>
</dbReference>
<dbReference type="FunFam" id="3.90.580.10:FF:000001">
    <property type="entry name" value="DNA primase"/>
    <property type="match status" value="1"/>
</dbReference>
<name>A0A3B1B513_9ZZZZ</name>
<dbReference type="InterPro" id="IPR034151">
    <property type="entry name" value="TOPRIM_DnaG_bac"/>
</dbReference>
<dbReference type="AlphaFoldDB" id="A0A3B1B513"/>
<dbReference type="InterPro" id="IPR019475">
    <property type="entry name" value="DNA_primase_DnaB-bd"/>
</dbReference>
<keyword evidence="11" id="KW-0238">DNA-binding</keyword>
<dbReference type="Gene3D" id="1.20.50.20">
    <property type="entry name" value="DnaG, RNA polymerase domain, helical bundle"/>
    <property type="match status" value="1"/>
</dbReference>
<dbReference type="EC" id="2.7.7.-" evidence="14"/>
<evidence type="ECO:0000256" key="10">
    <source>
        <dbReference type="ARBA" id="ARBA00022842"/>
    </source>
</evidence>
<dbReference type="InterPro" id="IPR037068">
    <property type="entry name" value="DNA_primase_core_N_sf"/>
</dbReference>
<dbReference type="GO" id="GO:0003899">
    <property type="term" value="F:DNA-directed RNA polymerase activity"/>
    <property type="evidence" value="ECO:0007669"/>
    <property type="project" value="InterPro"/>
</dbReference>
<dbReference type="Gene3D" id="1.10.860.10">
    <property type="entry name" value="DNAb Helicase, Chain A"/>
    <property type="match status" value="1"/>
</dbReference>
<keyword evidence="4 14" id="KW-0808">Transferase</keyword>
<dbReference type="Pfam" id="PF10410">
    <property type="entry name" value="DnaB_bind"/>
    <property type="match status" value="1"/>
</dbReference>
<dbReference type="SMART" id="SM00400">
    <property type="entry name" value="ZnF_CHCC"/>
    <property type="match status" value="1"/>
</dbReference>
<dbReference type="InterPro" id="IPR030846">
    <property type="entry name" value="DnaG_bac"/>
</dbReference>
<dbReference type="SMART" id="SM00766">
    <property type="entry name" value="DnaG_DnaB_bind"/>
    <property type="match status" value="1"/>
</dbReference>
<keyword evidence="7" id="KW-0479">Metal-binding</keyword>